<dbReference type="RefSeq" id="WP_173060881.1">
    <property type="nucleotide sequence ID" value="NZ_BAABGO010000023.1"/>
</dbReference>
<keyword evidence="4" id="KW-1185">Reference proteome</keyword>
<comment type="similarity">
    <text evidence="1">Belongs to the AHA1 family.</text>
</comment>
<dbReference type="InterPro" id="IPR023393">
    <property type="entry name" value="START-like_dom_sf"/>
</dbReference>
<sequence>MSGDYVALPSDWVRVSCTVPLPPREVWSALTEPDRVAQWLGSLNARMTPGHNVVLDFGDGDFFDVVVHDVRAEDRIAFEWRFLGVGPASEVRWSLSTEDGHSTVTVDDSCPGRPPSETAQLRAGWLDFLNRLATHLTTGESARYRWREVIDGGADLPAGTWRPLRDGSITDWLPVAAESGKPRWFFVVDSDGPRRFAIRDWKLIPDKSLTFAVAVPQATAVTRCEVLATETEQGSRLAISHTGWSELGLGDLQARGLRHRFAAAWTAALALAEDHAHRTARSGPR</sequence>
<reference evidence="3 4" key="1">
    <citation type="submission" date="2020-03" db="EMBL/GenBank/DDBJ databases">
        <title>Whole genome shotgun sequence of Phytohabitans houttuyneae NBRC 108639.</title>
        <authorList>
            <person name="Komaki H."/>
            <person name="Tamura T."/>
        </authorList>
    </citation>
    <scope>NUCLEOTIDE SEQUENCE [LARGE SCALE GENOMIC DNA]</scope>
    <source>
        <strain evidence="3 4">NBRC 108639</strain>
    </source>
</reference>
<organism evidence="3 4">
    <name type="scientific">Phytohabitans houttuyneae</name>
    <dbReference type="NCBI Taxonomy" id="1076126"/>
    <lineage>
        <taxon>Bacteria</taxon>
        <taxon>Bacillati</taxon>
        <taxon>Actinomycetota</taxon>
        <taxon>Actinomycetes</taxon>
        <taxon>Micromonosporales</taxon>
        <taxon>Micromonosporaceae</taxon>
    </lineage>
</organism>
<evidence type="ECO:0000313" key="4">
    <source>
        <dbReference type="Proteomes" id="UP000482800"/>
    </source>
</evidence>
<accession>A0A6V8KGJ9</accession>
<name>A0A6V8KGJ9_9ACTN</name>
<proteinExistence type="inferred from homology"/>
<evidence type="ECO:0000313" key="3">
    <source>
        <dbReference type="EMBL" id="GFJ81528.1"/>
    </source>
</evidence>
<protein>
    <recommendedName>
        <fullName evidence="2">Activator of Hsp90 ATPase homologue 1/2-like C-terminal domain-containing protein</fullName>
    </recommendedName>
</protein>
<evidence type="ECO:0000259" key="2">
    <source>
        <dbReference type="Pfam" id="PF08327"/>
    </source>
</evidence>
<dbReference type="Proteomes" id="UP000482800">
    <property type="component" value="Unassembled WGS sequence"/>
</dbReference>
<evidence type="ECO:0000256" key="1">
    <source>
        <dbReference type="ARBA" id="ARBA00006817"/>
    </source>
</evidence>
<dbReference type="InterPro" id="IPR013538">
    <property type="entry name" value="ASHA1/2-like_C"/>
</dbReference>
<dbReference type="SUPFAM" id="SSF55961">
    <property type="entry name" value="Bet v1-like"/>
    <property type="match status" value="1"/>
</dbReference>
<dbReference type="AlphaFoldDB" id="A0A6V8KGJ9"/>
<comment type="caution">
    <text evidence="3">The sequence shown here is derived from an EMBL/GenBank/DDBJ whole genome shotgun (WGS) entry which is preliminary data.</text>
</comment>
<dbReference type="Pfam" id="PF08327">
    <property type="entry name" value="AHSA1"/>
    <property type="match status" value="1"/>
</dbReference>
<reference evidence="3 4" key="2">
    <citation type="submission" date="2020-03" db="EMBL/GenBank/DDBJ databases">
        <authorList>
            <person name="Ichikawa N."/>
            <person name="Kimura A."/>
            <person name="Kitahashi Y."/>
            <person name="Uohara A."/>
        </authorList>
    </citation>
    <scope>NUCLEOTIDE SEQUENCE [LARGE SCALE GENOMIC DNA]</scope>
    <source>
        <strain evidence="3 4">NBRC 108639</strain>
    </source>
</reference>
<gene>
    <name evidence="3" type="ORF">Phou_057080</name>
</gene>
<dbReference type="Gene3D" id="3.30.530.20">
    <property type="match status" value="2"/>
</dbReference>
<feature type="domain" description="Activator of Hsp90 ATPase homologue 1/2-like C-terminal" evidence="2">
    <location>
        <begin position="21"/>
        <end position="136"/>
    </location>
</feature>
<dbReference type="EMBL" id="BLPF01000002">
    <property type="protein sequence ID" value="GFJ81528.1"/>
    <property type="molecule type" value="Genomic_DNA"/>
</dbReference>